<sequence>MNQNGYANTSDGNMEEDKRTGIRAQEAQLIGMRDEVININLTFTLAAEWQHFRKNSSAHLMLKTSHSH</sequence>
<name>A0ACC0VV44_9STRA</name>
<protein>
    <submittedName>
        <fullName evidence="1">Uncharacterized protein</fullName>
    </submittedName>
</protein>
<organism evidence="1 2">
    <name type="scientific">Peronosclerospora sorghi</name>
    <dbReference type="NCBI Taxonomy" id="230839"/>
    <lineage>
        <taxon>Eukaryota</taxon>
        <taxon>Sar</taxon>
        <taxon>Stramenopiles</taxon>
        <taxon>Oomycota</taxon>
        <taxon>Peronosporomycetes</taxon>
        <taxon>Peronosporales</taxon>
        <taxon>Peronosporaceae</taxon>
        <taxon>Peronosclerospora</taxon>
    </lineage>
</organism>
<gene>
    <name evidence="1" type="ORF">PsorP6_010047</name>
</gene>
<evidence type="ECO:0000313" key="1">
    <source>
        <dbReference type="EMBL" id="KAI9910388.1"/>
    </source>
</evidence>
<keyword evidence="2" id="KW-1185">Reference proteome</keyword>
<proteinExistence type="predicted"/>
<dbReference type="Proteomes" id="UP001163321">
    <property type="component" value="Chromosome 6"/>
</dbReference>
<accession>A0ACC0VV44</accession>
<evidence type="ECO:0000313" key="2">
    <source>
        <dbReference type="Proteomes" id="UP001163321"/>
    </source>
</evidence>
<reference evidence="1 2" key="1">
    <citation type="journal article" date="2022" name="bioRxiv">
        <title>The genome of the oomycete Peronosclerospora sorghi, a cosmopolitan pathogen of maize and sorghum, is inflated with dispersed pseudogenes.</title>
        <authorList>
            <person name="Fletcher K."/>
            <person name="Martin F."/>
            <person name="Isakeit T."/>
            <person name="Cavanaugh K."/>
            <person name="Magill C."/>
            <person name="Michelmore R."/>
        </authorList>
    </citation>
    <scope>NUCLEOTIDE SEQUENCE [LARGE SCALE GENOMIC DNA]</scope>
    <source>
        <strain evidence="1">P6</strain>
    </source>
</reference>
<dbReference type="EMBL" id="CM047585">
    <property type="protein sequence ID" value="KAI9910388.1"/>
    <property type="molecule type" value="Genomic_DNA"/>
</dbReference>
<comment type="caution">
    <text evidence="1">The sequence shown here is derived from an EMBL/GenBank/DDBJ whole genome shotgun (WGS) entry which is preliminary data.</text>
</comment>